<evidence type="ECO:0008006" key="3">
    <source>
        <dbReference type="Google" id="ProtNLM"/>
    </source>
</evidence>
<dbReference type="OrthoDB" id="2988817at2"/>
<keyword evidence="2" id="KW-1185">Reference proteome</keyword>
<dbReference type="EMBL" id="WBOT01000012">
    <property type="protein sequence ID" value="KAB2329438.1"/>
    <property type="molecule type" value="Genomic_DNA"/>
</dbReference>
<dbReference type="AlphaFoldDB" id="A0A7V7UST3"/>
<organism evidence="1 2">
    <name type="scientific">Bacillus mesophilum</name>
    <dbReference type="NCBI Taxonomy" id="1071718"/>
    <lineage>
        <taxon>Bacteria</taxon>
        <taxon>Bacillati</taxon>
        <taxon>Bacillota</taxon>
        <taxon>Bacilli</taxon>
        <taxon>Bacillales</taxon>
        <taxon>Bacillaceae</taxon>
        <taxon>Bacillus</taxon>
    </lineage>
</organism>
<protein>
    <recommendedName>
        <fullName evidence="3">Proteasome subunit beta</fullName>
    </recommendedName>
</protein>
<dbReference type="SUPFAM" id="SSF56235">
    <property type="entry name" value="N-terminal nucleophile aminohydrolases (Ntn hydrolases)"/>
    <property type="match status" value="1"/>
</dbReference>
<evidence type="ECO:0000313" key="1">
    <source>
        <dbReference type="EMBL" id="KAB2329438.1"/>
    </source>
</evidence>
<reference evidence="1 2" key="1">
    <citation type="journal article" date="2014" name="Arch. Microbiol.">
        <title>Bacillus mesophilum sp. nov., strain IITR-54T, a novel 4-chlorobiphenyl dechlorinating bacterium.</title>
        <authorList>
            <person name="Manickam N."/>
            <person name="Singh N.K."/>
            <person name="Bajaj A."/>
            <person name="Kumar R.M."/>
            <person name="Kaur G."/>
            <person name="Kaur N."/>
            <person name="Bala M."/>
            <person name="Kumar A."/>
            <person name="Mayilraj S."/>
        </authorList>
    </citation>
    <scope>NUCLEOTIDE SEQUENCE [LARGE SCALE GENOMIC DNA]</scope>
    <source>
        <strain evidence="1 2">IITR-54</strain>
    </source>
</reference>
<accession>A0A7V7UST3</accession>
<sequence length="223" mass="25915">MTLIVAYTWQDKIIIMADSRSSARNDEGKMIDYSDEEYKIIPVQNKIAIGHAGLQKAYLGEGQYFNLNKITEYFIEVNQQIITEATGEQLLTGLVEMWNRTLSEKLKRNPFTLDNRFSLLLAKFEVIEGGELKPQIHAYQSHFQEFNWRGSKAIIGDDAVYPIMMSYYETNTDDWTFKKTLDFYLKGFEEVMEQVETVGGPIDVYVLDAIHNNSYWQKHKPNN</sequence>
<gene>
    <name evidence="1" type="ORF">F7732_21170</name>
</gene>
<evidence type="ECO:0000313" key="2">
    <source>
        <dbReference type="Proteomes" id="UP000441354"/>
    </source>
</evidence>
<dbReference type="Proteomes" id="UP000441354">
    <property type="component" value="Unassembled WGS sequence"/>
</dbReference>
<dbReference type="Gene3D" id="3.60.20.10">
    <property type="entry name" value="Glutamine Phosphoribosylpyrophosphate, subunit 1, domain 1"/>
    <property type="match status" value="1"/>
</dbReference>
<proteinExistence type="predicted"/>
<name>A0A7V7UST3_9BACI</name>
<dbReference type="InterPro" id="IPR029055">
    <property type="entry name" value="Ntn_hydrolases_N"/>
</dbReference>
<dbReference type="RefSeq" id="WP_151576011.1">
    <property type="nucleotide sequence ID" value="NZ_WBOT01000012.1"/>
</dbReference>
<comment type="caution">
    <text evidence="1">The sequence shown here is derived from an EMBL/GenBank/DDBJ whole genome shotgun (WGS) entry which is preliminary data.</text>
</comment>